<dbReference type="OMA" id="DQNGYQL"/>
<dbReference type="CDD" id="cd00451">
    <property type="entry name" value="GH38N_AMII_euk"/>
    <property type="match status" value="1"/>
</dbReference>
<dbReference type="FunCoup" id="F0ZYD4">
    <property type="interactions" value="5"/>
</dbReference>
<dbReference type="InterPro" id="IPR037094">
    <property type="entry name" value="Glyco_hydro_38_cen_sf"/>
</dbReference>
<dbReference type="InterPro" id="IPR011013">
    <property type="entry name" value="Gal_mutarotase_sf_dom"/>
</dbReference>
<feature type="compositionally biased region" description="Basic and acidic residues" evidence="10">
    <location>
        <begin position="1069"/>
        <end position="1080"/>
    </location>
</feature>
<feature type="compositionally biased region" description="Low complexity" evidence="10">
    <location>
        <begin position="1057"/>
        <end position="1068"/>
    </location>
</feature>
<keyword evidence="11" id="KW-0812">Transmembrane</keyword>
<dbReference type="KEGG" id="dpp:DICPUDRAFT_40536"/>
<dbReference type="Gene3D" id="1.20.1270.50">
    <property type="entry name" value="Glycoside hydrolase family 38, central domain"/>
    <property type="match status" value="1"/>
</dbReference>
<dbReference type="InterPro" id="IPR050843">
    <property type="entry name" value="Glycosyl_Hydrlase_38"/>
</dbReference>
<dbReference type="Gene3D" id="2.70.98.30">
    <property type="entry name" value="Golgi alpha-mannosidase II, domain 4"/>
    <property type="match status" value="1"/>
</dbReference>
<dbReference type="GO" id="GO:0046872">
    <property type="term" value="F:metal ion binding"/>
    <property type="evidence" value="ECO:0007669"/>
    <property type="project" value="UniProtKB-KW"/>
</dbReference>
<dbReference type="GO" id="GO:0005764">
    <property type="term" value="C:lysosome"/>
    <property type="evidence" value="ECO:0000318"/>
    <property type="project" value="GO_Central"/>
</dbReference>
<dbReference type="InterPro" id="IPR011330">
    <property type="entry name" value="Glyco_hydro/deAcase_b/a-brl"/>
</dbReference>
<dbReference type="GeneID" id="10508157"/>
<feature type="domain" description="Glycoside hydrolase family 38 central" evidence="12">
    <location>
        <begin position="309"/>
        <end position="392"/>
    </location>
</feature>
<evidence type="ECO:0000256" key="7">
    <source>
        <dbReference type="ARBA" id="ARBA00022833"/>
    </source>
</evidence>
<comment type="similarity">
    <text evidence="2 9">Belongs to the glycosyl hydrolase 38 family.</text>
</comment>
<accession>F0ZYD4</accession>
<feature type="region of interest" description="Disordered" evidence="10">
    <location>
        <begin position="1051"/>
        <end position="1080"/>
    </location>
</feature>
<dbReference type="PANTHER" id="PTHR11607:SF39">
    <property type="entry name" value="ALPHA-MANNOSIDASE D-RELATED"/>
    <property type="match status" value="1"/>
</dbReference>
<dbReference type="PANTHER" id="PTHR11607">
    <property type="entry name" value="ALPHA-MANNOSIDASE"/>
    <property type="match status" value="1"/>
</dbReference>
<protein>
    <recommendedName>
        <fullName evidence="3 9">Alpha-mannosidase</fullName>
        <ecNumber evidence="9">3.2.1.-</ecNumber>
    </recommendedName>
</protein>
<keyword evidence="5" id="KW-0732">Signal</keyword>
<comment type="cofactor">
    <cofactor evidence="9">
        <name>Zn(2+)</name>
        <dbReference type="ChEBI" id="CHEBI:29105"/>
    </cofactor>
    <text evidence="9">Binds 1 zinc ion per subunit.</text>
</comment>
<evidence type="ECO:0000256" key="11">
    <source>
        <dbReference type="SAM" id="Phobius"/>
    </source>
</evidence>
<dbReference type="Gene3D" id="3.20.110.10">
    <property type="entry name" value="Glycoside hydrolase 38, N terminal domain"/>
    <property type="match status" value="2"/>
</dbReference>
<dbReference type="InterPro" id="IPR015341">
    <property type="entry name" value="Glyco_hydro_38_cen"/>
</dbReference>
<dbReference type="InterPro" id="IPR028995">
    <property type="entry name" value="Glyco_hydro_57/38_cen_sf"/>
</dbReference>
<keyword evidence="8 9" id="KW-0326">Glycosidase</keyword>
<dbReference type="SUPFAM" id="SSF88713">
    <property type="entry name" value="Glycoside hydrolase/deacetylase"/>
    <property type="match status" value="1"/>
</dbReference>
<evidence type="ECO:0000256" key="5">
    <source>
        <dbReference type="ARBA" id="ARBA00022729"/>
    </source>
</evidence>
<dbReference type="Pfam" id="PF07748">
    <property type="entry name" value="Glyco_hydro_38C"/>
    <property type="match status" value="1"/>
</dbReference>
<dbReference type="AlphaFoldDB" id="F0ZYD4"/>
<keyword evidence="14" id="KW-1185">Reference proteome</keyword>
<dbReference type="SMART" id="SM00872">
    <property type="entry name" value="Alpha-mann_mid"/>
    <property type="match status" value="1"/>
</dbReference>
<evidence type="ECO:0000256" key="4">
    <source>
        <dbReference type="ARBA" id="ARBA00022723"/>
    </source>
</evidence>
<dbReference type="SUPFAM" id="SSF88688">
    <property type="entry name" value="Families 57/38 glycoside transferase middle domain"/>
    <property type="match status" value="1"/>
</dbReference>
<dbReference type="Proteomes" id="UP000001064">
    <property type="component" value="Unassembled WGS sequence"/>
</dbReference>
<dbReference type="GO" id="GO:0030246">
    <property type="term" value="F:carbohydrate binding"/>
    <property type="evidence" value="ECO:0007669"/>
    <property type="project" value="InterPro"/>
</dbReference>
<dbReference type="FunFam" id="1.20.1270.50:FF:000001">
    <property type="entry name" value="Alpha-mannosidase"/>
    <property type="match status" value="1"/>
</dbReference>
<dbReference type="InterPro" id="IPR011682">
    <property type="entry name" value="Glyco_hydro_38_C"/>
</dbReference>
<gene>
    <name evidence="13" type="ORF">DICPUDRAFT_40536</name>
</gene>
<evidence type="ECO:0000256" key="6">
    <source>
        <dbReference type="ARBA" id="ARBA00022801"/>
    </source>
</evidence>
<comment type="catalytic activity">
    <reaction evidence="1">
        <text>Hydrolysis of terminal, non-reducing alpha-D-mannose residues in alpha-D-mannosides.</text>
        <dbReference type="EC" id="3.2.1.24"/>
    </reaction>
</comment>
<name>F0ZYD4_DICPU</name>
<dbReference type="eggNOG" id="KOG1958">
    <property type="taxonomic scope" value="Eukaryota"/>
</dbReference>
<reference evidence="14" key="1">
    <citation type="journal article" date="2011" name="Genome Biol.">
        <title>Comparative genomics of the social amoebae Dictyostelium discoideum and Dictyostelium purpureum.</title>
        <authorList>
            <consortium name="US DOE Joint Genome Institute (JGI-PGF)"/>
            <person name="Sucgang R."/>
            <person name="Kuo A."/>
            <person name="Tian X."/>
            <person name="Salerno W."/>
            <person name="Parikh A."/>
            <person name="Feasley C.L."/>
            <person name="Dalin E."/>
            <person name="Tu H."/>
            <person name="Huang E."/>
            <person name="Barry K."/>
            <person name="Lindquist E."/>
            <person name="Shapiro H."/>
            <person name="Bruce D."/>
            <person name="Schmutz J."/>
            <person name="Salamov A."/>
            <person name="Fey P."/>
            <person name="Gaudet P."/>
            <person name="Anjard C."/>
            <person name="Babu M.M."/>
            <person name="Basu S."/>
            <person name="Bushmanova Y."/>
            <person name="van der Wel H."/>
            <person name="Katoh-Kurasawa M."/>
            <person name="Dinh C."/>
            <person name="Coutinho P.M."/>
            <person name="Saito T."/>
            <person name="Elias M."/>
            <person name="Schaap P."/>
            <person name="Kay R.R."/>
            <person name="Henrissat B."/>
            <person name="Eichinger L."/>
            <person name="Rivero F."/>
            <person name="Putnam N.H."/>
            <person name="West C.M."/>
            <person name="Loomis W.F."/>
            <person name="Chisholm R.L."/>
            <person name="Shaulsky G."/>
            <person name="Strassmann J.E."/>
            <person name="Queller D.C."/>
            <person name="Kuspa A."/>
            <person name="Grigoriev I.V."/>
        </authorList>
    </citation>
    <scope>NUCLEOTIDE SEQUENCE [LARGE SCALE GENOMIC DNA]</scope>
    <source>
        <strain evidence="14">QSDP1</strain>
    </source>
</reference>
<dbReference type="InterPro" id="IPR027291">
    <property type="entry name" value="Glyco_hydro_38_N_sf"/>
</dbReference>
<organism evidence="13 14">
    <name type="scientific">Dictyostelium purpureum</name>
    <name type="common">Slime mold</name>
    <dbReference type="NCBI Taxonomy" id="5786"/>
    <lineage>
        <taxon>Eukaryota</taxon>
        <taxon>Amoebozoa</taxon>
        <taxon>Evosea</taxon>
        <taxon>Eumycetozoa</taxon>
        <taxon>Dictyostelia</taxon>
        <taxon>Dictyosteliales</taxon>
        <taxon>Dictyosteliaceae</taxon>
        <taxon>Dictyostelium</taxon>
    </lineage>
</organism>
<dbReference type="Pfam" id="PF09261">
    <property type="entry name" value="Alpha-mann_mid"/>
    <property type="match status" value="1"/>
</dbReference>
<evidence type="ECO:0000256" key="8">
    <source>
        <dbReference type="ARBA" id="ARBA00023295"/>
    </source>
</evidence>
<dbReference type="Gene3D" id="2.60.40.1360">
    <property type="match status" value="1"/>
</dbReference>
<evidence type="ECO:0000256" key="9">
    <source>
        <dbReference type="RuleBase" id="RU361199"/>
    </source>
</evidence>
<dbReference type="InterPro" id="IPR013780">
    <property type="entry name" value="Glyco_hydro_b"/>
</dbReference>
<proteinExistence type="inferred from homology"/>
<evidence type="ECO:0000259" key="12">
    <source>
        <dbReference type="SMART" id="SM00872"/>
    </source>
</evidence>
<dbReference type="VEuPathDB" id="AmoebaDB:DICPUDRAFT_40536"/>
<dbReference type="SUPFAM" id="SSF74650">
    <property type="entry name" value="Galactose mutarotase-like"/>
    <property type="match status" value="1"/>
</dbReference>
<dbReference type="InterPro" id="IPR000602">
    <property type="entry name" value="Glyco_hydro_38_N"/>
</dbReference>
<evidence type="ECO:0000256" key="1">
    <source>
        <dbReference type="ARBA" id="ARBA00000365"/>
    </source>
</evidence>
<evidence type="ECO:0000313" key="14">
    <source>
        <dbReference type="Proteomes" id="UP000001064"/>
    </source>
</evidence>
<dbReference type="GO" id="GO:0006013">
    <property type="term" value="P:mannose metabolic process"/>
    <property type="evidence" value="ECO:0007669"/>
    <property type="project" value="InterPro"/>
</dbReference>
<dbReference type="Gene3D" id="2.60.40.1180">
    <property type="entry name" value="Golgi alpha-mannosidase II"/>
    <property type="match status" value="1"/>
</dbReference>
<keyword evidence="6 9" id="KW-0378">Hydrolase</keyword>
<keyword evidence="11" id="KW-0472">Membrane</keyword>
<evidence type="ECO:0000256" key="3">
    <source>
        <dbReference type="ARBA" id="ARBA00012752"/>
    </source>
</evidence>
<keyword evidence="11" id="KW-1133">Transmembrane helix</keyword>
<dbReference type="RefSeq" id="XP_003292433.1">
    <property type="nucleotide sequence ID" value="XM_003292385.1"/>
</dbReference>
<dbReference type="OrthoDB" id="10261055at2759"/>
<feature type="transmembrane region" description="Helical" evidence="11">
    <location>
        <begin position="1021"/>
        <end position="1043"/>
    </location>
</feature>
<keyword evidence="4 9" id="KW-0479">Metal-binding</keyword>
<dbReference type="GO" id="GO:0004559">
    <property type="term" value="F:alpha-mannosidase activity"/>
    <property type="evidence" value="ECO:0000318"/>
    <property type="project" value="GO_Central"/>
</dbReference>
<evidence type="ECO:0000313" key="13">
    <source>
        <dbReference type="EMBL" id="EGC31045.1"/>
    </source>
</evidence>
<dbReference type="EMBL" id="GL871281">
    <property type="protein sequence ID" value="EGC31045.1"/>
    <property type="molecule type" value="Genomic_DNA"/>
</dbReference>
<evidence type="ECO:0000256" key="2">
    <source>
        <dbReference type="ARBA" id="ARBA00009792"/>
    </source>
</evidence>
<dbReference type="Pfam" id="PF01074">
    <property type="entry name" value="Glyco_hydro_38N"/>
    <property type="match status" value="1"/>
</dbReference>
<evidence type="ECO:0000256" key="10">
    <source>
        <dbReference type="SAM" id="MobiDB-lite"/>
    </source>
</evidence>
<keyword evidence="7 9" id="KW-0862">Zinc</keyword>
<dbReference type="InParanoid" id="F0ZYD4"/>
<dbReference type="EC" id="3.2.1.-" evidence="9"/>
<sequence>MRKVFIVFIFFILYFSFIIANANLGIKKGLKVFLIPHSHCDGGWLQDFKSYYNNKVQYILTGVVNELNKDKEKKFNWVEIKQLSFITGGLVQNDEATANIDDIIEQMTQGHLWLKENLNYTVEYAWQIDPFGYSSITPTLFRKMGIKGLVINRVSNSVKNYMRQNRAMEFIWRGSDTLSSDSEIIVSTLDDHYSYPRMIDPYKSKLSVKKKVEKFVDFLNRLSTSRNTNVLMVQLGDDFLWSDAEKEFRIAQEWLDVVKSKKQKYNIEEIKFATLSEYFEELNNQLEIDKKQLFLFDKDFFPYETGKNDVWSGYFSTRPVLKKQIRDSSNLLRHSEIIYTFAKALESNTTSSPLDFQSHLNDNRNIISLSQHHDIVTGTSRSYVLYDQFKKLQDLSLKSYNIISNSIESLLSNSNNDAIPLHNGQNLYGLDTCLNIIDLGVDDFYSLVFQNSLGWSTKQHVSIRIKSPKKLIPQLEFIEASTNKTLQIQALPIRPFIDDENTEQEYNLISIVNIDALGLNSFILKINSQLNNPSILSKITKTNNPDQLVFSSRKYKIEFDMNGFIKTIKHLSTGHSKTIEQSFNQYKSKKGGAYILNPGKRERVLKRADQYYIYDGPLVSQLNLLYGIESNFNVSSIVIQRLYKHQETSGNEDYLPTENIIETGYSFKGEINREKTINYKVEAFSENNSLFFTDNGMENRIRYYDSSAKRPDNYYPALHFSKLTDTNKNEQFTIYIDRSLGTTSPSTGEIEIMLHRSMSKDDSKGLSWPNRDTSRSDGKIYFNFDTIEAAKSNEKKLGYQLDHSPIYMVKKLSNLKNYFDSYKTSFSPLLKDLPNDIHLMTLKTYSNDKIGLRFFNFYKNSQNLNFNNLFKPSFKINNINQTNLAFLDSKDNTQKTQKKSFLDNFSLRNDLNFPIKSGKSENKYIFNHLQNLNNNNYNTNNHNINPLEIKSFTLHLKNNNTNNIITNHTNSNENLKIKKYASYLIFDKNKALYTYDFSVYPVDFSYYNDRGTYVDNTLRNILILSISIPVVVLSLVILGIVLYKKKKKSKKLQATQNNNNNSDNINNKNVDEEKNENIVK</sequence>